<dbReference type="EMBL" id="BHZD01000001">
    <property type="protein sequence ID" value="GCD46787.1"/>
    <property type="molecule type" value="Genomic_DNA"/>
</dbReference>
<reference evidence="1 2" key="1">
    <citation type="submission" date="2018-11" db="EMBL/GenBank/DDBJ databases">
        <title>Whole genome sequence of Streptomyces paromomycinus NBRC 15454(T).</title>
        <authorList>
            <person name="Komaki H."/>
            <person name="Tamura T."/>
        </authorList>
    </citation>
    <scope>NUCLEOTIDE SEQUENCE [LARGE SCALE GENOMIC DNA]</scope>
    <source>
        <strain evidence="1 2">NBRC 15454</strain>
    </source>
</reference>
<comment type="caution">
    <text evidence="1">The sequence shown here is derived from an EMBL/GenBank/DDBJ whole genome shotgun (WGS) entry which is preliminary data.</text>
</comment>
<keyword evidence="2" id="KW-1185">Reference proteome</keyword>
<gene>
    <name evidence="1" type="ORF">GKJPGBOP_06538</name>
</gene>
<proteinExistence type="predicted"/>
<evidence type="ECO:0000313" key="1">
    <source>
        <dbReference type="EMBL" id="GCD46787.1"/>
    </source>
</evidence>
<evidence type="ECO:0008006" key="3">
    <source>
        <dbReference type="Google" id="ProtNLM"/>
    </source>
</evidence>
<organism evidence="1 2">
    <name type="scientific">Streptomyces paromomycinus</name>
    <name type="common">Streptomyces rimosus subsp. paromomycinus</name>
    <dbReference type="NCBI Taxonomy" id="92743"/>
    <lineage>
        <taxon>Bacteria</taxon>
        <taxon>Bacillati</taxon>
        <taxon>Actinomycetota</taxon>
        <taxon>Actinomycetes</taxon>
        <taxon>Kitasatosporales</taxon>
        <taxon>Streptomycetaceae</taxon>
        <taxon>Streptomyces</taxon>
    </lineage>
</organism>
<name>A0A401WBV1_STREY</name>
<protein>
    <recommendedName>
        <fullName evidence="3">DUF4393 domain-containing protein</fullName>
    </recommendedName>
</protein>
<sequence>MMTSKSRRIVEKGAVDAIAAAIATGAGVAVGGPVGGITGAASAPVLSSAAEALIEHVQRRRLRRSGEVLRNVAHVLGTDESSVVDRLVSDDGLLELASRVILAAQDISLERKRYALARALAAAVADERPATLDISGLIATAITGLDAPHIRMMAILEGAVPISAQPDDSIRYGMRLSEITQQDSGLTEGAYAILRKLIYLGVVEDATNGMTYLDSSRTYALSDLGRKVLETLRDDSTAGS</sequence>
<dbReference type="AlphaFoldDB" id="A0A401WBV1"/>
<accession>A0A401WBV1</accession>
<dbReference type="Proteomes" id="UP000286746">
    <property type="component" value="Unassembled WGS sequence"/>
</dbReference>
<evidence type="ECO:0000313" key="2">
    <source>
        <dbReference type="Proteomes" id="UP000286746"/>
    </source>
</evidence>